<evidence type="ECO:0000313" key="10">
    <source>
        <dbReference type="Proteomes" id="UP001152888"/>
    </source>
</evidence>
<dbReference type="AlphaFoldDB" id="A0A9P0PPQ3"/>
<sequence>MPFKPLSCVFGKYFIPQRYILVFMMQLALLNCYHLRVVYNIAITEMLKEPTPNSTEEFVDACPEFTYESVVSESSVQFEWDPLWESFTLYAFYIGYIVTHVPGGWLADKIGARHVMGTCVVVSCLITAVFPILVTVVERGDVTAVALRMILGFAQGPILPTVSAFIQCWVPKEHRAFLGGVAFGGSNIGTVTGCGLTGVIIHETGHWYMPFYVWAAMALLWYIFYSFMVFSGPDSHPFITEAERDQVLEEVPPHGKSFHVPWRAIFRGMPFWALLAGQFGHNFIFFTLVTYLPKYLKDILKMSVRSNALFTSIPFFLLWMFSIIVCYFSDIVTNHKWLSLATARKICTTFSIIVPSAFLLLTGYLGCHRVGAIISYTAGICCIGPFYAGMKINVNDLTIHYAGTIMAVVNGLGATAGILGPYIVGCLTHTRSIDSWLIVFWITMGVSIICSLFYCVFASAERQHWDYADELHHSTSFTIHF</sequence>
<dbReference type="Pfam" id="PF07690">
    <property type="entry name" value="MFS_1"/>
    <property type="match status" value="1"/>
</dbReference>
<evidence type="ECO:0000256" key="5">
    <source>
        <dbReference type="ARBA" id="ARBA00022989"/>
    </source>
</evidence>
<feature type="transmembrane region" description="Helical" evidence="7">
    <location>
        <begin position="20"/>
        <end position="42"/>
    </location>
</feature>
<accession>A0A9P0PPQ3</accession>
<evidence type="ECO:0000256" key="1">
    <source>
        <dbReference type="ARBA" id="ARBA00004141"/>
    </source>
</evidence>
<dbReference type="GO" id="GO:0015293">
    <property type="term" value="F:symporter activity"/>
    <property type="evidence" value="ECO:0007669"/>
    <property type="project" value="UniProtKB-KW"/>
</dbReference>
<feature type="transmembrane region" description="Helical" evidence="7">
    <location>
        <begin position="370"/>
        <end position="389"/>
    </location>
</feature>
<dbReference type="PROSITE" id="PS50850">
    <property type="entry name" value="MFS"/>
    <property type="match status" value="1"/>
</dbReference>
<organism evidence="9 10">
    <name type="scientific">Acanthoscelides obtectus</name>
    <name type="common">Bean weevil</name>
    <name type="synonym">Bruchus obtectus</name>
    <dbReference type="NCBI Taxonomy" id="200917"/>
    <lineage>
        <taxon>Eukaryota</taxon>
        <taxon>Metazoa</taxon>
        <taxon>Ecdysozoa</taxon>
        <taxon>Arthropoda</taxon>
        <taxon>Hexapoda</taxon>
        <taxon>Insecta</taxon>
        <taxon>Pterygota</taxon>
        <taxon>Neoptera</taxon>
        <taxon>Endopterygota</taxon>
        <taxon>Coleoptera</taxon>
        <taxon>Polyphaga</taxon>
        <taxon>Cucujiformia</taxon>
        <taxon>Chrysomeloidea</taxon>
        <taxon>Chrysomelidae</taxon>
        <taxon>Bruchinae</taxon>
        <taxon>Bruchini</taxon>
        <taxon>Acanthoscelides</taxon>
    </lineage>
</organism>
<feature type="transmembrane region" description="Helical" evidence="7">
    <location>
        <begin position="87"/>
        <end position="107"/>
    </location>
</feature>
<reference evidence="9" key="1">
    <citation type="submission" date="2022-03" db="EMBL/GenBank/DDBJ databases">
        <authorList>
            <person name="Sayadi A."/>
        </authorList>
    </citation>
    <scope>NUCLEOTIDE SEQUENCE</scope>
</reference>
<feature type="transmembrane region" description="Helical" evidence="7">
    <location>
        <begin position="149"/>
        <end position="170"/>
    </location>
</feature>
<dbReference type="PANTHER" id="PTHR11662">
    <property type="entry name" value="SOLUTE CARRIER FAMILY 17"/>
    <property type="match status" value="1"/>
</dbReference>
<evidence type="ECO:0000256" key="7">
    <source>
        <dbReference type="SAM" id="Phobius"/>
    </source>
</evidence>
<name>A0A9P0PPQ3_ACAOB</name>
<evidence type="ECO:0000256" key="6">
    <source>
        <dbReference type="ARBA" id="ARBA00023136"/>
    </source>
</evidence>
<feature type="transmembrane region" description="Helical" evidence="7">
    <location>
        <begin position="271"/>
        <end position="292"/>
    </location>
</feature>
<dbReference type="PANTHER" id="PTHR11662:SF415">
    <property type="entry name" value="AT30085P-RELATED"/>
    <property type="match status" value="1"/>
</dbReference>
<keyword evidence="10" id="KW-1185">Reference proteome</keyword>
<comment type="subcellular location">
    <subcellularLocation>
        <location evidence="1">Membrane</location>
        <topology evidence="1">Multi-pass membrane protein</topology>
    </subcellularLocation>
</comment>
<keyword evidence="6 7" id="KW-0472">Membrane</keyword>
<protein>
    <recommendedName>
        <fullName evidence="8">Major facilitator superfamily (MFS) profile domain-containing protein</fullName>
    </recommendedName>
</protein>
<proteinExistence type="predicted"/>
<evidence type="ECO:0000313" key="9">
    <source>
        <dbReference type="EMBL" id="CAH1989074.1"/>
    </source>
</evidence>
<evidence type="ECO:0000256" key="4">
    <source>
        <dbReference type="ARBA" id="ARBA00022847"/>
    </source>
</evidence>
<dbReference type="InterPro" id="IPR036259">
    <property type="entry name" value="MFS_trans_sf"/>
</dbReference>
<feature type="transmembrane region" description="Helical" evidence="7">
    <location>
        <begin position="401"/>
        <end position="424"/>
    </location>
</feature>
<feature type="transmembrane region" description="Helical" evidence="7">
    <location>
        <begin position="345"/>
        <end position="364"/>
    </location>
</feature>
<feature type="transmembrane region" description="Helical" evidence="7">
    <location>
        <begin position="312"/>
        <end position="333"/>
    </location>
</feature>
<evidence type="ECO:0000256" key="3">
    <source>
        <dbReference type="ARBA" id="ARBA00022692"/>
    </source>
</evidence>
<feature type="domain" description="Major facilitator superfamily (MFS) profile" evidence="8">
    <location>
        <begin position="20"/>
        <end position="462"/>
    </location>
</feature>
<evidence type="ECO:0000256" key="2">
    <source>
        <dbReference type="ARBA" id="ARBA00022448"/>
    </source>
</evidence>
<dbReference type="EMBL" id="CAKOFQ010007056">
    <property type="protein sequence ID" value="CAH1989074.1"/>
    <property type="molecule type" value="Genomic_DNA"/>
</dbReference>
<keyword evidence="4" id="KW-0769">Symport</keyword>
<dbReference type="InterPro" id="IPR050382">
    <property type="entry name" value="MFS_Na/Anion_cotransporter"/>
</dbReference>
<dbReference type="InterPro" id="IPR011701">
    <property type="entry name" value="MFS"/>
</dbReference>
<dbReference type="OrthoDB" id="2985014at2759"/>
<keyword evidence="2" id="KW-0813">Transport</keyword>
<dbReference type="FunFam" id="1.20.1250.20:FF:000423">
    <property type="entry name" value="Putative inorganic phosphate cotransporter-like Protein"/>
    <property type="match status" value="1"/>
</dbReference>
<dbReference type="InterPro" id="IPR020846">
    <property type="entry name" value="MFS_dom"/>
</dbReference>
<dbReference type="Proteomes" id="UP001152888">
    <property type="component" value="Unassembled WGS sequence"/>
</dbReference>
<evidence type="ECO:0000259" key="8">
    <source>
        <dbReference type="PROSITE" id="PS50850"/>
    </source>
</evidence>
<keyword evidence="3 7" id="KW-0812">Transmembrane</keyword>
<comment type="caution">
    <text evidence="9">The sequence shown here is derived from an EMBL/GenBank/DDBJ whole genome shotgun (WGS) entry which is preliminary data.</text>
</comment>
<feature type="transmembrane region" description="Helical" evidence="7">
    <location>
        <begin position="119"/>
        <end position="137"/>
    </location>
</feature>
<feature type="transmembrane region" description="Helical" evidence="7">
    <location>
        <begin position="177"/>
        <end position="201"/>
    </location>
</feature>
<feature type="transmembrane region" description="Helical" evidence="7">
    <location>
        <begin position="436"/>
        <end position="457"/>
    </location>
</feature>
<dbReference type="GO" id="GO:0016020">
    <property type="term" value="C:membrane"/>
    <property type="evidence" value="ECO:0007669"/>
    <property type="project" value="UniProtKB-SubCell"/>
</dbReference>
<gene>
    <name evidence="9" type="ORF">ACAOBT_LOCUS18827</name>
</gene>
<dbReference type="FunFam" id="1.20.1250.20:FF:000003">
    <property type="entry name" value="Solute carrier family 17 member 3"/>
    <property type="match status" value="1"/>
</dbReference>
<dbReference type="Gene3D" id="1.20.1250.20">
    <property type="entry name" value="MFS general substrate transporter like domains"/>
    <property type="match status" value="2"/>
</dbReference>
<keyword evidence="5 7" id="KW-1133">Transmembrane helix</keyword>
<dbReference type="GO" id="GO:0006820">
    <property type="term" value="P:monoatomic anion transport"/>
    <property type="evidence" value="ECO:0007669"/>
    <property type="project" value="TreeGrafter"/>
</dbReference>
<feature type="transmembrane region" description="Helical" evidence="7">
    <location>
        <begin position="207"/>
        <end position="230"/>
    </location>
</feature>
<dbReference type="SUPFAM" id="SSF103473">
    <property type="entry name" value="MFS general substrate transporter"/>
    <property type="match status" value="1"/>
</dbReference>